<dbReference type="AlphaFoldDB" id="A0A098GDQ0"/>
<name>A0A098GDQ0_LEGMI</name>
<sequence length="313" mass="36017">MPVTVFGKEIAVEKRGIGSVPMLIVGPASLFKKEGLLPEELFEHFTVYFADIFQSNMENPPIDYSSLTLNHFVDAIEQIRKQLDLEKMVLFGHSSNGVLAIEYARQHADRVLFNILVGTMPIWGNYRKTLMSDFFEVNASEKRKEIDQASQSIIQNSELPPESSTSTQKFVRQYKTRKAQFFGDDNLTLSLPAIDDLWDGIRLDEELAKRYFEVIADYDLRLTNAYITPAFIALGLYDASCPLYAWTDDIKQWFAHKNQSVFYDNLLKVHIFESDHYPMSPVFKQAKPTLFMEKLLESMATFLEPDQQRNSPL</sequence>
<organism evidence="2 4">
    <name type="scientific">Legionella micdadei</name>
    <name type="common">Tatlockia micdadei</name>
    <dbReference type="NCBI Taxonomy" id="451"/>
    <lineage>
        <taxon>Bacteria</taxon>
        <taxon>Pseudomonadati</taxon>
        <taxon>Pseudomonadota</taxon>
        <taxon>Gammaproteobacteria</taxon>
        <taxon>Legionellales</taxon>
        <taxon>Legionellaceae</taxon>
        <taxon>Legionella</taxon>
    </lineage>
</organism>
<dbReference type="EMBL" id="FMVN01000001">
    <property type="protein sequence ID" value="SCX83781.1"/>
    <property type="molecule type" value="Genomic_DNA"/>
</dbReference>
<dbReference type="InterPro" id="IPR000073">
    <property type="entry name" value="AB_hydrolase_1"/>
</dbReference>
<feature type="domain" description="AB hydrolase-1" evidence="1">
    <location>
        <begin position="37"/>
        <end position="264"/>
    </location>
</feature>
<gene>
    <name evidence="2" type="ORF">LMI_1321</name>
    <name evidence="3" type="ORF">SAMN02982997_00209</name>
</gene>
<dbReference type="OrthoDB" id="2086224at2"/>
<accession>A0A098GDQ0</accession>
<proteinExistence type="predicted"/>
<dbReference type="Proteomes" id="UP000032414">
    <property type="component" value="Chromosome I"/>
</dbReference>
<keyword evidence="2" id="KW-0378">Hydrolase</keyword>
<dbReference type="HOGENOM" id="CLU_888332_0_0_6"/>
<dbReference type="InterPro" id="IPR029058">
    <property type="entry name" value="AB_hydrolase_fold"/>
</dbReference>
<dbReference type="GO" id="GO:0016787">
    <property type="term" value="F:hydrolase activity"/>
    <property type="evidence" value="ECO:0007669"/>
    <property type="project" value="UniProtKB-KW"/>
</dbReference>
<evidence type="ECO:0000313" key="3">
    <source>
        <dbReference type="EMBL" id="SCX83781.1"/>
    </source>
</evidence>
<dbReference type="Gene3D" id="3.40.50.1820">
    <property type="entry name" value="alpha/beta hydrolase"/>
    <property type="match status" value="1"/>
</dbReference>
<dbReference type="SUPFAM" id="SSF53474">
    <property type="entry name" value="alpha/beta-Hydrolases"/>
    <property type="match status" value="1"/>
</dbReference>
<protein>
    <submittedName>
        <fullName evidence="2">Alpha/beta hydrolase fold protein</fullName>
    </submittedName>
    <submittedName>
        <fullName evidence="3">Proline iminopeptidase</fullName>
    </submittedName>
</protein>
<dbReference type="Proteomes" id="UP000182998">
    <property type="component" value="Unassembled WGS sequence"/>
</dbReference>
<evidence type="ECO:0000259" key="1">
    <source>
        <dbReference type="Pfam" id="PF00561"/>
    </source>
</evidence>
<evidence type="ECO:0000313" key="5">
    <source>
        <dbReference type="Proteomes" id="UP000182998"/>
    </source>
</evidence>
<reference evidence="4" key="1">
    <citation type="submission" date="2014-09" db="EMBL/GenBank/DDBJ databases">
        <authorList>
            <person name="Gomez-Valero L."/>
        </authorList>
    </citation>
    <scope>NUCLEOTIDE SEQUENCE [LARGE SCALE GENOMIC DNA]</scope>
    <source>
        <strain evidence="4">ATCC33218</strain>
    </source>
</reference>
<dbReference type="KEGG" id="tmc:LMI_1321"/>
<evidence type="ECO:0000313" key="4">
    <source>
        <dbReference type="Proteomes" id="UP000032414"/>
    </source>
</evidence>
<dbReference type="PATRIC" id="fig|451.8.peg.1672"/>
<dbReference type="STRING" id="451.B6N58_08930"/>
<reference evidence="3 5" key="3">
    <citation type="submission" date="2016-10" db="EMBL/GenBank/DDBJ databases">
        <authorList>
            <person name="Varghese N."/>
            <person name="Submissions S."/>
        </authorList>
    </citation>
    <scope>NUCLEOTIDE SEQUENCE [LARGE SCALE GENOMIC DNA]</scope>
    <source>
        <strain evidence="3 5">ATCC 33218</strain>
    </source>
</reference>
<dbReference type="Pfam" id="PF00561">
    <property type="entry name" value="Abhydrolase_1"/>
    <property type="match status" value="1"/>
</dbReference>
<dbReference type="RefSeq" id="WP_045099012.1">
    <property type="nucleotide sequence ID" value="NZ_CP020614.1"/>
</dbReference>
<dbReference type="EMBL" id="LN614830">
    <property type="protein sequence ID" value="CEG60628.1"/>
    <property type="molecule type" value="Genomic_DNA"/>
</dbReference>
<evidence type="ECO:0000313" key="2">
    <source>
        <dbReference type="EMBL" id="CEG60628.1"/>
    </source>
</evidence>
<keyword evidence="5" id="KW-1185">Reference proteome</keyword>
<reference evidence="2" key="2">
    <citation type="submission" date="2014-09" db="EMBL/GenBank/DDBJ databases">
        <authorList>
            <person name="GOMEZ-VALERO Laura"/>
        </authorList>
    </citation>
    <scope>NUCLEOTIDE SEQUENCE</scope>
    <source>
        <strain evidence="2">ATCC33218</strain>
    </source>
</reference>